<dbReference type="AlphaFoldDB" id="A0A076YW98"/>
<dbReference type="Proteomes" id="UP001230629">
    <property type="component" value="Unassembled WGS sequence"/>
</dbReference>
<reference evidence="15 18" key="2">
    <citation type="journal article" date="2016" name="Sci. Rep.">
        <title>Serotype IV Streptococcus agalactiae ST-452 has arisen from large genomic recombination events between CC23 and the hypervirulent CC17 lineages.</title>
        <authorList>
            <person name="Campisi E."/>
            <person name="Rinaudo C.D."/>
            <person name="Donati C."/>
            <person name="Barucco M."/>
            <person name="Torricelli G."/>
            <person name="Edwards M.S."/>
            <person name="Baker C.J."/>
            <person name="Margarit I."/>
            <person name="Rosini R."/>
        </authorList>
    </citation>
    <scope>NUCLEOTIDE SEQUENCE [LARGE SCALE GENOMIC DNA]</scope>
    <source>
        <strain evidence="15 18">CZ-PW-140</strain>
    </source>
</reference>
<dbReference type="SMART" id="SM00930">
    <property type="entry name" value="NIL"/>
    <property type="match status" value="1"/>
</dbReference>
<dbReference type="PROSITE" id="PS00211">
    <property type="entry name" value="ABC_TRANSPORTER_1"/>
    <property type="match status" value="1"/>
</dbReference>
<dbReference type="EMBL" id="LR134265">
    <property type="protein sequence ID" value="VED64236.1"/>
    <property type="molecule type" value="Genomic_DNA"/>
</dbReference>
<keyword evidence="7" id="KW-1278">Translocase</keyword>
<dbReference type="PANTHER" id="PTHR43166">
    <property type="entry name" value="AMINO ACID IMPORT ATP-BINDING PROTEIN"/>
    <property type="match status" value="1"/>
</dbReference>
<dbReference type="InterPro" id="IPR050086">
    <property type="entry name" value="MetN_ABC_transporter-like"/>
</dbReference>
<reference evidence="13 17" key="1">
    <citation type="journal article" date="2015" name="PLoS ONE">
        <title>Genomic analysis reveals the molecular basis for capsule loss in the group B streptococcus population.</title>
        <authorList>
            <consortium name="DEVANI Consortium"/>
            <person name="Rosini R."/>
            <person name="Campisi E."/>
            <person name="De Chiara M."/>
            <person name="Tettelin H."/>
            <person name="Rinaudo D."/>
            <person name="Toniolo C."/>
            <person name="Metruccio M."/>
            <person name="Guidotti S."/>
            <person name="Sorensen U.B."/>
            <person name="Kilian M."/>
            <person name="Ramirez M."/>
            <person name="Janulczyk R."/>
            <person name="Donati C."/>
            <person name="Grandi G."/>
            <person name="Margarit I."/>
        </authorList>
    </citation>
    <scope>NUCLEOTIDE SEQUENCE [LARGE SCALE GENOMIC DNA]</scope>
    <source>
        <strain evidence="13 17">ES-PW-063</strain>
    </source>
</reference>
<proteinExistence type="inferred from homology"/>
<dbReference type="KEGG" id="sagg:EN73_08035"/>
<evidence type="ECO:0000259" key="12">
    <source>
        <dbReference type="PROSITE" id="PS50893"/>
    </source>
</evidence>
<dbReference type="SMR" id="A0A076YW98"/>
<dbReference type="EMBL" id="LCVB01000039">
    <property type="protein sequence ID" value="KLJ27139.1"/>
    <property type="molecule type" value="Genomic_DNA"/>
</dbReference>
<evidence type="ECO:0000256" key="6">
    <source>
        <dbReference type="ARBA" id="ARBA00022840"/>
    </source>
</evidence>
<dbReference type="KEGG" id="sage:EN72_08865"/>
<evidence type="ECO:0000256" key="5">
    <source>
        <dbReference type="ARBA" id="ARBA00022741"/>
    </source>
</evidence>
<dbReference type="SUPFAM" id="SSF52540">
    <property type="entry name" value="P-loop containing nucleoside triphosphate hydrolases"/>
    <property type="match status" value="1"/>
</dbReference>
<keyword evidence="8" id="KW-0029">Amino-acid transport</keyword>
<evidence type="ECO:0000256" key="1">
    <source>
        <dbReference type="ARBA" id="ARBA00004202"/>
    </source>
</evidence>
<dbReference type="InterPro" id="IPR045865">
    <property type="entry name" value="ACT-like_dom_sf"/>
</dbReference>
<evidence type="ECO:0000256" key="7">
    <source>
        <dbReference type="ARBA" id="ARBA00022967"/>
    </source>
</evidence>
<dbReference type="PROSITE" id="PS50893">
    <property type="entry name" value="ABC_TRANSPORTER_2"/>
    <property type="match status" value="1"/>
</dbReference>
<evidence type="ECO:0000313" key="14">
    <source>
        <dbReference type="EMBL" id="MDK6899135.1"/>
    </source>
</evidence>
<dbReference type="RefSeq" id="WP_000032379.1">
    <property type="nucleotide sequence ID" value="NZ_AP018935.1"/>
</dbReference>
<protein>
    <submittedName>
        <fullName evidence="16">Methionine ABC transporter ATP-binding protein</fullName>
        <ecNumber evidence="16">3.6.3.-</ecNumber>
    </submittedName>
</protein>
<dbReference type="GO" id="GO:0005524">
    <property type="term" value="F:ATP binding"/>
    <property type="evidence" value="ECO:0007669"/>
    <property type="project" value="UniProtKB-KW"/>
</dbReference>
<dbReference type="InterPro" id="IPR027417">
    <property type="entry name" value="P-loop_NTPase"/>
</dbReference>
<gene>
    <name evidence="16" type="primary">metN_2</name>
    <name evidence="15" type="ORF">AX245_06945</name>
    <name evidence="16" type="ORF">NCTC8184_00205</name>
    <name evidence="14" type="ORF">QP229_03895</name>
    <name evidence="13" type="ORF">WA45_11170</name>
</gene>
<dbReference type="EMBL" id="JASOIH010000002">
    <property type="protein sequence ID" value="MDK6899135.1"/>
    <property type="molecule type" value="Genomic_DNA"/>
</dbReference>
<dbReference type="FunFam" id="3.40.50.300:FF:000056">
    <property type="entry name" value="Cell division ATP-binding protein FtsE"/>
    <property type="match status" value="1"/>
</dbReference>
<keyword evidence="9" id="KW-0472">Membrane</keyword>
<comment type="catalytic activity">
    <reaction evidence="10">
        <text>ATP + H2O = ADP + phosphate + H(+)</text>
        <dbReference type="Rhea" id="RHEA:13065"/>
        <dbReference type="ChEBI" id="CHEBI:15377"/>
        <dbReference type="ChEBI" id="CHEBI:15378"/>
        <dbReference type="ChEBI" id="CHEBI:30616"/>
        <dbReference type="ChEBI" id="CHEBI:43474"/>
        <dbReference type="ChEBI" id="CHEBI:456216"/>
    </reaction>
</comment>
<evidence type="ECO:0000313" key="18">
    <source>
        <dbReference type="Proteomes" id="UP000093122"/>
    </source>
</evidence>
<evidence type="ECO:0000256" key="2">
    <source>
        <dbReference type="ARBA" id="ARBA00005417"/>
    </source>
</evidence>
<dbReference type="GO" id="GO:0006865">
    <property type="term" value="P:amino acid transport"/>
    <property type="evidence" value="ECO:0007669"/>
    <property type="project" value="UniProtKB-KW"/>
</dbReference>
<name>A0A076YW98_STRAG</name>
<dbReference type="SMART" id="SM00382">
    <property type="entry name" value="AAA"/>
    <property type="match status" value="1"/>
</dbReference>
<comment type="subcellular location">
    <subcellularLocation>
        <location evidence="1">Cell membrane</location>
        <topology evidence="1">Peripheral membrane protein</topology>
    </subcellularLocation>
</comment>
<dbReference type="GO" id="GO:0005886">
    <property type="term" value="C:plasma membrane"/>
    <property type="evidence" value="ECO:0007669"/>
    <property type="project" value="UniProtKB-SubCell"/>
</dbReference>
<evidence type="ECO:0000256" key="3">
    <source>
        <dbReference type="ARBA" id="ARBA00022448"/>
    </source>
</evidence>
<feature type="domain" description="ABC transporter" evidence="12">
    <location>
        <begin position="7"/>
        <end position="250"/>
    </location>
</feature>
<dbReference type="EC" id="3.6.3.-" evidence="16"/>
<evidence type="ECO:0000256" key="8">
    <source>
        <dbReference type="ARBA" id="ARBA00022970"/>
    </source>
</evidence>
<dbReference type="CDD" id="cd03258">
    <property type="entry name" value="ABC_MetN_methionine_transporter"/>
    <property type="match status" value="1"/>
</dbReference>
<dbReference type="GO" id="GO:0016887">
    <property type="term" value="F:ATP hydrolysis activity"/>
    <property type="evidence" value="ECO:0007669"/>
    <property type="project" value="InterPro"/>
</dbReference>
<dbReference type="InterPro" id="IPR018449">
    <property type="entry name" value="NIL_domain"/>
</dbReference>
<dbReference type="EMBL" id="MAWT01000011">
    <property type="protein sequence ID" value="OCM71815.1"/>
    <property type="molecule type" value="Genomic_DNA"/>
</dbReference>
<dbReference type="Pfam" id="PF09383">
    <property type="entry name" value="NIL"/>
    <property type="match status" value="1"/>
</dbReference>
<dbReference type="Gene3D" id="3.30.70.260">
    <property type="match status" value="1"/>
</dbReference>
<dbReference type="Proteomes" id="UP000035174">
    <property type="component" value="Unassembled WGS sequence"/>
</dbReference>
<evidence type="ECO:0000256" key="11">
    <source>
        <dbReference type="ARBA" id="ARBA00055994"/>
    </source>
</evidence>
<comment type="similarity">
    <text evidence="2">Belongs to the ABC transporter superfamily.</text>
</comment>
<reference evidence="14" key="4">
    <citation type="submission" date="2023-05" db="EMBL/GenBank/DDBJ databases">
        <title>Cataloging the Phylogenetic Diversity of Human Bladder Bacteria.</title>
        <authorList>
            <person name="Du J."/>
        </authorList>
    </citation>
    <scope>NUCLEOTIDE SEQUENCE</scope>
    <source>
        <strain evidence="14">UMB8703</strain>
    </source>
</reference>
<keyword evidence="6 16" id="KW-0067">ATP-binding</keyword>
<organism evidence="16 19">
    <name type="scientific">Streptococcus agalactiae</name>
    <dbReference type="NCBI Taxonomy" id="1311"/>
    <lineage>
        <taxon>Bacteria</taxon>
        <taxon>Bacillati</taxon>
        <taxon>Bacillota</taxon>
        <taxon>Bacilli</taxon>
        <taxon>Lactobacillales</taxon>
        <taxon>Streptococcaceae</taxon>
        <taxon>Streptococcus</taxon>
    </lineage>
</organism>
<keyword evidence="4" id="KW-1003">Cell membrane</keyword>
<dbReference type="InterPro" id="IPR003439">
    <property type="entry name" value="ABC_transporter-like_ATP-bd"/>
</dbReference>
<comment type="function">
    <text evidence="11">Part of the ABC transporter FtsEX involved in cellular division. Has ATPase activity. Essential for cell division and viability.</text>
</comment>
<keyword evidence="16" id="KW-0378">Hydrolase</keyword>
<dbReference type="Proteomes" id="UP000093122">
    <property type="component" value="Unassembled WGS sequence"/>
</dbReference>
<evidence type="ECO:0000256" key="9">
    <source>
        <dbReference type="ARBA" id="ARBA00023136"/>
    </source>
</evidence>
<evidence type="ECO:0000313" key="17">
    <source>
        <dbReference type="Proteomes" id="UP000035174"/>
    </source>
</evidence>
<dbReference type="InterPro" id="IPR017871">
    <property type="entry name" value="ABC_transporter-like_CS"/>
</dbReference>
<evidence type="ECO:0000313" key="19">
    <source>
        <dbReference type="Proteomes" id="UP000268870"/>
    </source>
</evidence>
<evidence type="ECO:0000313" key="15">
    <source>
        <dbReference type="EMBL" id="OCM71815.1"/>
    </source>
</evidence>
<dbReference type="Pfam" id="PF00005">
    <property type="entry name" value="ABC_tran"/>
    <property type="match status" value="1"/>
</dbReference>
<dbReference type="OMA" id="FANPKHA"/>
<reference evidence="16 19" key="3">
    <citation type="submission" date="2018-12" db="EMBL/GenBank/DDBJ databases">
        <authorList>
            <consortium name="Pathogen Informatics"/>
        </authorList>
    </citation>
    <scope>NUCLEOTIDE SEQUENCE [LARGE SCALE GENOMIC DNA]</scope>
    <source>
        <strain evidence="16 19">NCTC8184</strain>
    </source>
</reference>
<sequence length="356" mass="39254">MSKEPIIKLDNIDVTFHQKKREINAVKDVTIHINQGDIYGIVGYSGAGKSTLVRVINLLQEPSAGKITIDDQVIYDNKVTLTSTQLREQRREIGMIFQHFNLMSQLTAEQNVAFALKHSGLSKEAKAAKVAKLLELVGLSDRAQNYPSQLSGGQKQRVAIARALANDPKILISDESTSALDPKTTKQILALLQDLNKKLGLTIVLITHEMQIVKDIANRVAVMQNGKLIEEGSVLDIFSHPRESLTQDFIKIATGIDEAMLKIEQQEVVKNLPVGSKLVQLKYAGHSTDEPLLNQIYKEFEVTANILYGNIEILDGIPVGEMVVILSGDEEKLRQACQAITDSQVQLTLLKEGGKA</sequence>
<keyword evidence="5" id="KW-0547">Nucleotide-binding</keyword>
<dbReference type="Gene3D" id="3.40.50.300">
    <property type="entry name" value="P-loop containing nucleotide triphosphate hydrolases"/>
    <property type="match status" value="1"/>
</dbReference>
<dbReference type="SUPFAM" id="SSF55021">
    <property type="entry name" value="ACT-like"/>
    <property type="match status" value="1"/>
</dbReference>
<evidence type="ECO:0000256" key="10">
    <source>
        <dbReference type="ARBA" id="ARBA00049360"/>
    </source>
</evidence>
<evidence type="ECO:0000313" key="13">
    <source>
        <dbReference type="EMBL" id="KLJ27139.1"/>
    </source>
</evidence>
<dbReference type="Proteomes" id="UP000268870">
    <property type="component" value="Chromosome"/>
</dbReference>
<accession>A0A076YW98</accession>
<evidence type="ECO:0000313" key="16">
    <source>
        <dbReference type="EMBL" id="VED64236.1"/>
    </source>
</evidence>
<dbReference type="InterPro" id="IPR003593">
    <property type="entry name" value="AAA+_ATPase"/>
</dbReference>
<evidence type="ECO:0000256" key="4">
    <source>
        <dbReference type="ARBA" id="ARBA00022475"/>
    </source>
</evidence>
<dbReference type="PANTHER" id="PTHR43166:SF30">
    <property type="entry name" value="METHIONINE IMPORT ATP-BINDING PROTEIN METN"/>
    <property type="match status" value="1"/>
</dbReference>
<keyword evidence="3" id="KW-0813">Transport</keyword>
<dbReference type="InterPro" id="IPR041701">
    <property type="entry name" value="MetN_ABC"/>
</dbReference>